<evidence type="ECO:0000313" key="1">
    <source>
        <dbReference type="EMBL" id="TMS38358.1"/>
    </source>
</evidence>
<sequence length="80" mass="9005">MNLRHLQMRTNRVKITSAKAFVDLQPSSNFQTNKMAMPGEISYVRKSTVSQVIAELCCDSGFQDFAVLQQKEQLIIAVCP</sequence>
<dbReference type="AlphaFoldDB" id="A0A4U8V255"/>
<reference evidence="1 2" key="2">
    <citation type="journal article" date="2019" name="G3 (Bethesda)">
        <title>Hybrid Assembly of the Genome of the Entomopathogenic Nematode Steinernema carpocapsae Identifies the X-Chromosome.</title>
        <authorList>
            <person name="Serra L."/>
            <person name="Macchietto M."/>
            <person name="Macias-Munoz A."/>
            <person name="McGill C.J."/>
            <person name="Rodriguez I.M."/>
            <person name="Rodriguez B."/>
            <person name="Murad R."/>
            <person name="Mortazavi A."/>
        </authorList>
    </citation>
    <scope>NUCLEOTIDE SEQUENCE [LARGE SCALE GENOMIC DNA]</scope>
    <source>
        <strain evidence="1 2">ALL</strain>
    </source>
</reference>
<reference evidence="1 2" key="1">
    <citation type="journal article" date="2015" name="Genome Biol.">
        <title>Comparative genomics of Steinernema reveals deeply conserved gene regulatory networks.</title>
        <authorList>
            <person name="Dillman A.R."/>
            <person name="Macchietto M."/>
            <person name="Porter C.F."/>
            <person name="Rogers A."/>
            <person name="Williams B."/>
            <person name="Antoshechkin I."/>
            <person name="Lee M.M."/>
            <person name="Goodwin Z."/>
            <person name="Lu X."/>
            <person name="Lewis E.E."/>
            <person name="Goodrich-Blair H."/>
            <person name="Stock S.P."/>
            <person name="Adams B.J."/>
            <person name="Sternberg P.W."/>
            <person name="Mortazavi A."/>
        </authorList>
    </citation>
    <scope>NUCLEOTIDE SEQUENCE [LARGE SCALE GENOMIC DNA]</scope>
    <source>
        <strain evidence="1 2">ALL</strain>
    </source>
</reference>
<comment type="caution">
    <text evidence="1">The sequence shown here is derived from an EMBL/GenBank/DDBJ whole genome shotgun (WGS) entry which is preliminary data.</text>
</comment>
<keyword evidence="2" id="KW-1185">Reference proteome</keyword>
<protein>
    <submittedName>
        <fullName evidence="1">Uncharacterized protein</fullName>
    </submittedName>
</protein>
<gene>
    <name evidence="1" type="ORF">L596_005100</name>
</gene>
<organism evidence="1 2">
    <name type="scientific">Steinernema carpocapsae</name>
    <name type="common">Entomopathogenic nematode</name>
    <dbReference type="NCBI Taxonomy" id="34508"/>
    <lineage>
        <taxon>Eukaryota</taxon>
        <taxon>Metazoa</taxon>
        <taxon>Ecdysozoa</taxon>
        <taxon>Nematoda</taxon>
        <taxon>Chromadorea</taxon>
        <taxon>Rhabditida</taxon>
        <taxon>Tylenchina</taxon>
        <taxon>Panagrolaimomorpha</taxon>
        <taxon>Strongyloidoidea</taxon>
        <taxon>Steinernematidae</taxon>
        <taxon>Steinernema</taxon>
    </lineage>
</organism>
<dbReference type="Proteomes" id="UP000298663">
    <property type="component" value="Unassembled WGS sequence"/>
</dbReference>
<evidence type="ECO:0000313" key="2">
    <source>
        <dbReference type="Proteomes" id="UP000298663"/>
    </source>
</evidence>
<dbReference type="EMBL" id="AZBU02000001">
    <property type="protein sequence ID" value="TMS38358.1"/>
    <property type="molecule type" value="Genomic_DNA"/>
</dbReference>
<accession>A0A4U8V255</accession>
<proteinExistence type="predicted"/>
<name>A0A4U8V255_STECR</name>